<reference evidence="1 2" key="1">
    <citation type="submission" date="2020-03" db="EMBL/GenBank/DDBJ databases">
        <title>Genomic Encyclopedia of Type Strains, Phase IV (KMG-IV): sequencing the most valuable type-strain genomes for metagenomic binning, comparative biology and taxonomic classification.</title>
        <authorList>
            <person name="Goeker M."/>
        </authorList>
    </citation>
    <scope>NUCLEOTIDE SEQUENCE [LARGE SCALE GENOMIC DNA]</scope>
    <source>
        <strain evidence="1 2">DSM 102865</strain>
    </source>
</reference>
<dbReference type="PANTHER" id="PTHR40266:SF2">
    <property type="entry name" value="TOXIN HIGB-1"/>
    <property type="match status" value="1"/>
</dbReference>
<dbReference type="EMBL" id="JAASQJ010000002">
    <property type="protein sequence ID" value="NIJ53013.1"/>
    <property type="molecule type" value="Genomic_DNA"/>
</dbReference>
<keyword evidence="2" id="KW-1185">Reference proteome</keyword>
<organism evidence="1 2">
    <name type="scientific">Dyadobacter arcticus</name>
    <dbReference type="NCBI Taxonomy" id="1078754"/>
    <lineage>
        <taxon>Bacteria</taxon>
        <taxon>Pseudomonadati</taxon>
        <taxon>Bacteroidota</taxon>
        <taxon>Cytophagia</taxon>
        <taxon>Cytophagales</taxon>
        <taxon>Spirosomataceae</taxon>
        <taxon>Dyadobacter</taxon>
    </lineage>
</organism>
<proteinExistence type="predicted"/>
<dbReference type="Pfam" id="PF05015">
    <property type="entry name" value="HigB-like_toxin"/>
    <property type="match status" value="1"/>
</dbReference>
<evidence type="ECO:0000313" key="1">
    <source>
        <dbReference type="EMBL" id="NIJ53013.1"/>
    </source>
</evidence>
<evidence type="ECO:0000313" key="2">
    <source>
        <dbReference type="Proteomes" id="UP001179181"/>
    </source>
</evidence>
<comment type="caution">
    <text evidence="1">The sequence shown here is derived from an EMBL/GenBank/DDBJ whole genome shotgun (WGS) entry which is preliminary data.</text>
</comment>
<dbReference type="RefSeq" id="WP_229211847.1">
    <property type="nucleotide sequence ID" value="NZ_JAASQJ010000002.1"/>
</dbReference>
<dbReference type="PANTHER" id="PTHR40266">
    <property type="entry name" value="TOXIN HIGB-1"/>
    <property type="match status" value="1"/>
</dbReference>
<sequence>MKKISLVMTLLDAAAKPEDMEFPGSGLHKLSGELKDFWAVKINANYRIIFRFEGMDVIDVDYLDYH</sequence>
<protein>
    <submittedName>
        <fullName evidence="1">Proteic killer suppression protein</fullName>
    </submittedName>
</protein>
<gene>
    <name evidence="1" type="ORF">FHS68_002183</name>
</gene>
<dbReference type="InterPro" id="IPR035093">
    <property type="entry name" value="RelE/ParE_toxin_dom_sf"/>
</dbReference>
<dbReference type="SUPFAM" id="SSF143011">
    <property type="entry name" value="RelE-like"/>
    <property type="match status" value="1"/>
</dbReference>
<name>A0ABX0UJ30_9BACT</name>
<dbReference type="InterPro" id="IPR007711">
    <property type="entry name" value="HigB-1"/>
</dbReference>
<dbReference type="Gene3D" id="3.30.2310.20">
    <property type="entry name" value="RelE-like"/>
    <property type="match status" value="1"/>
</dbReference>
<dbReference type="Proteomes" id="UP001179181">
    <property type="component" value="Unassembled WGS sequence"/>
</dbReference>
<accession>A0ABX0UJ30</accession>